<name>A0ABS4KDW5_9FIRM</name>
<dbReference type="GO" id="GO:0016787">
    <property type="term" value="F:hydrolase activity"/>
    <property type="evidence" value="ECO:0007669"/>
    <property type="project" value="UniProtKB-KW"/>
</dbReference>
<protein>
    <recommendedName>
        <fullName evidence="9">Transcription-repair-coupling factor</fullName>
        <shortName evidence="9">TRCF</shortName>
        <ecNumber evidence="9">3.6.4.-</ecNumber>
    </recommendedName>
</protein>
<keyword evidence="1 9" id="KW-0963">Cytoplasm</keyword>
<dbReference type="InterPro" id="IPR011545">
    <property type="entry name" value="DEAD/DEAH_box_helicase_dom"/>
</dbReference>
<dbReference type="Pfam" id="PF00271">
    <property type="entry name" value="Helicase_C"/>
    <property type="match status" value="1"/>
</dbReference>
<sequence length="1159" mass="134488">MDFLVDNMLNLNAYRETLESLENKNTPILIYGLTESAIGQIVYSLEENTKRNIVLVAQDSLRARKIYEDILNLGFKECSIFPKKDIFLYDRDSKSFENMVPRLKTLSGLINGNVKILITTLDALRDKVCKKEIYKEATIKIKTSSEINTKELEKKLVNMGYERLPQVEGRGQFSIRGGIIDIYTSEIPYRIELFDVEVDSIRSFDIDTQRSIETLEEIEISPILDILLLDKRKKEIASNLEKDIKKSKLKSVEKERLEEKFLKYVDLLNQEESISNYDLILPYIDEEDLSSVIDYYDEDPIVIFEEPKRSLERAERFEVEEKDNLSEMMSFGEALKVHENVRYSYHETINNLKKKDIINLNTLLIPTKEFQAKSIYNYKMKSITNYRGKMKLFKDDLKDYIYRGYKVVILGGNEKRTRRLHNTLKELNIPARLEFNRNTSLKSSEIIVTTGSQNNGFEISDIKTVLINYAEIYGTHLERKKPKKKSKQLHFQDLEVGDYVVHESHGIGKYIGTERLEVKKIKKDYIVIEYKGEDKLYLPIENLDLIYKYVGAEGKTPKINKLNSVEWNKTKRKAQKNVEDMADDLIKLYAKRESSKGFSFSADTQWQQEFEDAFIYEETDGQLRATDEIKEDMQRQRPMDRLLCADVGYGKTEVALRAAFKAVMDGKQVAFLVPTTILAQQHYNTIVERFKDFPVKVAVLSRFRTKKEQAKDLEDLRHGFVDIIIGTHRLLSKDVKFKDLGLLVIDEEQRFGVRHKETLKMLKENVDTLTATPIPRTLQMSMIGIRDMSVIEEPPEERFPVQTYVLEYNDMMVRDAIIKEIERGGQVYFVYNRVANMENKLAELRNLVPEASFKMAHGQMGERLLEDTMISFINKEFDVLLCSTIIETGVDVQNANTMIITDANRLGLSQLYQLRGRIGRSNRIAYAYFTYERDTSLSEIAQKRLKSIKEFTEFGSGYKIAMRDLEIRGSGSILGARQHGHIDSIGYDLYIKYLRDAVSRLKGDVVDEKIETTVDLKIDSYIPSEYISNENIRLEIYKKISVIESEEDYSDLIDELIDRFSDIPKEVTNLMDISLLRFNASHAKINSIVQKNENYEFKLSFVPELTLINELTDQFKNIKLSLGKEAGFTISKLKYPIEDLKKAVDLINLHKNYTSKEKS</sequence>
<keyword evidence="2 9" id="KW-0547">Nucleotide-binding</keyword>
<dbReference type="Gene3D" id="3.40.50.11180">
    <property type="match status" value="1"/>
</dbReference>
<dbReference type="HAMAP" id="MF_00969">
    <property type="entry name" value="TRCF"/>
    <property type="match status" value="1"/>
</dbReference>
<dbReference type="InterPro" id="IPR001650">
    <property type="entry name" value="Helicase_C-like"/>
</dbReference>
<evidence type="ECO:0000256" key="8">
    <source>
        <dbReference type="ARBA" id="ARBA00023204"/>
    </source>
</evidence>
<dbReference type="Pfam" id="PF00270">
    <property type="entry name" value="DEAD"/>
    <property type="match status" value="1"/>
</dbReference>
<dbReference type="EC" id="3.6.4.-" evidence="9"/>
<dbReference type="Pfam" id="PF03461">
    <property type="entry name" value="TRCF"/>
    <property type="match status" value="1"/>
</dbReference>
<keyword evidence="13" id="KW-1185">Reference proteome</keyword>
<dbReference type="Pfam" id="PF17757">
    <property type="entry name" value="UvrB_inter"/>
    <property type="match status" value="1"/>
</dbReference>
<keyword evidence="7 9" id="KW-0238">DNA-binding</keyword>
<dbReference type="SUPFAM" id="SSF143517">
    <property type="entry name" value="TRCF domain-like"/>
    <property type="match status" value="1"/>
</dbReference>
<feature type="domain" description="Helicase ATP-binding" evidence="10">
    <location>
        <begin position="632"/>
        <end position="791"/>
    </location>
</feature>
<dbReference type="InterPro" id="IPR047112">
    <property type="entry name" value="RecG/Mfd"/>
</dbReference>
<evidence type="ECO:0000256" key="5">
    <source>
        <dbReference type="ARBA" id="ARBA00022806"/>
    </source>
</evidence>
<keyword evidence="8 9" id="KW-0234">DNA repair</keyword>
<dbReference type="RefSeq" id="WP_210061719.1">
    <property type="nucleotide sequence ID" value="NZ_JAGGLJ010000016.1"/>
</dbReference>
<dbReference type="SUPFAM" id="SSF141259">
    <property type="entry name" value="CarD-like"/>
    <property type="match status" value="1"/>
</dbReference>
<keyword evidence="4 9" id="KW-0378">Hydrolase</keyword>
<dbReference type="Gene3D" id="3.30.2060.10">
    <property type="entry name" value="Penicillin-binding protein 1b domain"/>
    <property type="match status" value="1"/>
</dbReference>
<dbReference type="PANTHER" id="PTHR47964">
    <property type="entry name" value="ATP-DEPENDENT DNA HELICASE HOMOLOG RECG, CHLOROPLASTIC"/>
    <property type="match status" value="1"/>
</dbReference>
<accession>A0ABS4KDW5</accession>
<dbReference type="InterPro" id="IPR037235">
    <property type="entry name" value="TRCF-like_C_D7"/>
</dbReference>
<dbReference type="SUPFAM" id="SSF52540">
    <property type="entry name" value="P-loop containing nucleoside triphosphate hydrolases"/>
    <property type="match status" value="4"/>
</dbReference>
<comment type="subcellular location">
    <subcellularLocation>
        <location evidence="9">Cytoplasm</location>
    </subcellularLocation>
</comment>
<dbReference type="Proteomes" id="UP001519306">
    <property type="component" value="Unassembled WGS sequence"/>
</dbReference>
<dbReference type="Gene3D" id="3.90.1150.50">
    <property type="entry name" value="Transcription-repair-coupling factor, D7 domain"/>
    <property type="match status" value="1"/>
</dbReference>
<dbReference type="PROSITE" id="PS51194">
    <property type="entry name" value="HELICASE_CTER"/>
    <property type="match status" value="1"/>
</dbReference>
<gene>
    <name evidence="9" type="primary">mfd</name>
    <name evidence="12" type="ORF">J2Z71_001512</name>
</gene>
<evidence type="ECO:0000259" key="10">
    <source>
        <dbReference type="PROSITE" id="PS51192"/>
    </source>
</evidence>
<evidence type="ECO:0000256" key="7">
    <source>
        <dbReference type="ARBA" id="ARBA00023125"/>
    </source>
</evidence>
<dbReference type="InterPro" id="IPR004576">
    <property type="entry name" value="Mfd"/>
</dbReference>
<evidence type="ECO:0000256" key="9">
    <source>
        <dbReference type="HAMAP-Rule" id="MF_00969"/>
    </source>
</evidence>
<evidence type="ECO:0000313" key="13">
    <source>
        <dbReference type="Proteomes" id="UP001519306"/>
    </source>
</evidence>
<dbReference type="CDD" id="cd17991">
    <property type="entry name" value="DEXHc_TRCF"/>
    <property type="match status" value="1"/>
</dbReference>
<reference evidence="12 13" key="1">
    <citation type="submission" date="2021-03" db="EMBL/GenBank/DDBJ databases">
        <title>Genomic Encyclopedia of Type Strains, Phase IV (KMG-IV): sequencing the most valuable type-strain genomes for metagenomic binning, comparative biology and taxonomic classification.</title>
        <authorList>
            <person name="Goeker M."/>
        </authorList>
    </citation>
    <scope>NUCLEOTIDE SEQUENCE [LARGE SCALE GENOMIC DNA]</scope>
    <source>
        <strain evidence="12 13">DSM 27563</strain>
    </source>
</reference>
<feature type="domain" description="Helicase C-terminal" evidence="11">
    <location>
        <begin position="812"/>
        <end position="966"/>
    </location>
</feature>
<evidence type="ECO:0000259" key="11">
    <source>
        <dbReference type="PROSITE" id="PS51194"/>
    </source>
</evidence>
<organism evidence="12 13">
    <name type="scientific">Peptoniphilus stercorisuis</name>
    <dbReference type="NCBI Taxonomy" id="1436965"/>
    <lineage>
        <taxon>Bacteria</taxon>
        <taxon>Bacillati</taxon>
        <taxon>Bacillota</taxon>
        <taxon>Tissierellia</taxon>
        <taxon>Tissierellales</taxon>
        <taxon>Peptoniphilaceae</taxon>
        <taxon>Peptoniphilus</taxon>
    </lineage>
</organism>
<keyword evidence="3 9" id="KW-0227">DNA damage</keyword>
<evidence type="ECO:0000313" key="12">
    <source>
        <dbReference type="EMBL" id="MBP2025960.1"/>
    </source>
</evidence>
<evidence type="ECO:0000256" key="2">
    <source>
        <dbReference type="ARBA" id="ARBA00022741"/>
    </source>
</evidence>
<dbReference type="InterPro" id="IPR014001">
    <property type="entry name" value="Helicase_ATP-bd"/>
</dbReference>
<dbReference type="SMART" id="SM00490">
    <property type="entry name" value="HELICc"/>
    <property type="match status" value="1"/>
</dbReference>
<keyword evidence="5 12" id="KW-0347">Helicase</keyword>
<dbReference type="Gene3D" id="3.40.50.300">
    <property type="entry name" value="P-loop containing nucleotide triphosphate hydrolases"/>
    <property type="match status" value="2"/>
</dbReference>
<dbReference type="InterPro" id="IPR005118">
    <property type="entry name" value="TRCF_C"/>
</dbReference>
<comment type="similarity">
    <text evidence="9">In the C-terminal section; belongs to the helicase family. RecG subfamily.</text>
</comment>
<dbReference type="SMART" id="SM01058">
    <property type="entry name" value="CarD_TRCF"/>
    <property type="match status" value="1"/>
</dbReference>
<dbReference type="InterPro" id="IPR003711">
    <property type="entry name" value="CarD-like/TRCF_RID"/>
</dbReference>
<dbReference type="GO" id="GO:0004386">
    <property type="term" value="F:helicase activity"/>
    <property type="evidence" value="ECO:0007669"/>
    <property type="project" value="UniProtKB-KW"/>
</dbReference>
<comment type="function">
    <text evidence="9">Couples transcription and DNA repair by recognizing RNA polymerase (RNAP) stalled at DNA lesions. Mediates ATP-dependent release of RNAP and its truncated transcript from the DNA, and recruitment of nucleotide excision repair machinery to the damaged site.</text>
</comment>
<comment type="similarity">
    <text evidence="9">In the N-terminal section; belongs to the UvrB family.</text>
</comment>
<dbReference type="InterPro" id="IPR036101">
    <property type="entry name" value="CarD-like/TRCF_RID_sf"/>
</dbReference>
<dbReference type="Gene3D" id="2.40.10.170">
    <property type="match status" value="1"/>
</dbReference>
<dbReference type="NCBIfam" id="TIGR00580">
    <property type="entry name" value="mfd"/>
    <property type="match status" value="1"/>
</dbReference>
<evidence type="ECO:0000256" key="4">
    <source>
        <dbReference type="ARBA" id="ARBA00022801"/>
    </source>
</evidence>
<dbReference type="InterPro" id="IPR041471">
    <property type="entry name" value="UvrB_inter"/>
</dbReference>
<dbReference type="PROSITE" id="PS51192">
    <property type="entry name" value="HELICASE_ATP_BIND_1"/>
    <property type="match status" value="1"/>
</dbReference>
<comment type="caution">
    <text evidence="12">The sequence shown here is derived from an EMBL/GenBank/DDBJ whole genome shotgun (WGS) entry which is preliminary data.</text>
</comment>
<dbReference type="Pfam" id="PF02559">
    <property type="entry name" value="CarD_TRCF_RID"/>
    <property type="match status" value="1"/>
</dbReference>
<evidence type="ECO:0000256" key="1">
    <source>
        <dbReference type="ARBA" id="ARBA00022490"/>
    </source>
</evidence>
<dbReference type="SMART" id="SM00487">
    <property type="entry name" value="DEXDc"/>
    <property type="match status" value="1"/>
</dbReference>
<evidence type="ECO:0000256" key="6">
    <source>
        <dbReference type="ARBA" id="ARBA00022840"/>
    </source>
</evidence>
<keyword evidence="6 9" id="KW-0067">ATP-binding</keyword>
<dbReference type="PANTHER" id="PTHR47964:SF1">
    <property type="entry name" value="ATP-DEPENDENT DNA HELICASE HOMOLOG RECG, CHLOROPLASTIC"/>
    <property type="match status" value="1"/>
</dbReference>
<dbReference type="SMART" id="SM00982">
    <property type="entry name" value="TRCF"/>
    <property type="match status" value="1"/>
</dbReference>
<dbReference type="EMBL" id="JAGGLJ010000016">
    <property type="protein sequence ID" value="MBP2025960.1"/>
    <property type="molecule type" value="Genomic_DNA"/>
</dbReference>
<proteinExistence type="inferred from homology"/>
<evidence type="ECO:0000256" key="3">
    <source>
        <dbReference type="ARBA" id="ARBA00022763"/>
    </source>
</evidence>
<dbReference type="InterPro" id="IPR027417">
    <property type="entry name" value="P-loop_NTPase"/>
</dbReference>